<dbReference type="PANTHER" id="PTHR43664">
    <property type="entry name" value="MONOAMINE OXIDASE-RELATED"/>
    <property type="match status" value="1"/>
</dbReference>
<dbReference type="InterPro" id="IPR029069">
    <property type="entry name" value="HotDog_dom_sf"/>
</dbReference>
<comment type="caution">
    <text evidence="2">The sequence shown here is derived from an EMBL/GenBank/DDBJ whole genome shotgun (WGS) entry which is preliminary data.</text>
</comment>
<dbReference type="EMBL" id="QQOH01000002">
    <property type="protein sequence ID" value="RDE22588.1"/>
    <property type="molecule type" value="Genomic_DNA"/>
</dbReference>
<keyword evidence="3" id="KW-1185">Reference proteome</keyword>
<dbReference type="InterPro" id="IPR002539">
    <property type="entry name" value="MaoC-like_dom"/>
</dbReference>
<dbReference type="AlphaFoldDB" id="A0A369WKK2"/>
<dbReference type="Pfam" id="PF01575">
    <property type="entry name" value="MaoC_dehydratas"/>
    <property type="match status" value="1"/>
</dbReference>
<protein>
    <recommendedName>
        <fullName evidence="1">MaoC-like domain-containing protein</fullName>
    </recommendedName>
</protein>
<evidence type="ECO:0000259" key="1">
    <source>
        <dbReference type="Pfam" id="PF01575"/>
    </source>
</evidence>
<gene>
    <name evidence="2" type="ORF">DV711_08345</name>
</gene>
<accession>A0A369WKK2</accession>
<dbReference type="Gene3D" id="3.10.129.10">
    <property type="entry name" value="Hotdog Thioesterase"/>
    <property type="match status" value="1"/>
</dbReference>
<dbReference type="Proteomes" id="UP000253769">
    <property type="component" value="Unassembled WGS sequence"/>
</dbReference>
<organism evidence="2 3">
    <name type="scientific">Motiliproteus coralliicola</name>
    <dbReference type="NCBI Taxonomy" id="2283196"/>
    <lineage>
        <taxon>Bacteria</taxon>
        <taxon>Pseudomonadati</taxon>
        <taxon>Pseudomonadota</taxon>
        <taxon>Gammaproteobacteria</taxon>
        <taxon>Oceanospirillales</taxon>
        <taxon>Oceanospirillaceae</taxon>
        <taxon>Motiliproteus</taxon>
    </lineage>
</organism>
<dbReference type="SUPFAM" id="SSF54637">
    <property type="entry name" value="Thioesterase/thiol ester dehydrase-isomerase"/>
    <property type="match status" value="1"/>
</dbReference>
<dbReference type="OrthoDB" id="5298629at2"/>
<dbReference type="RefSeq" id="WP_114695221.1">
    <property type="nucleotide sequence ID" value="NZ_QQOH01000002.1"/>
</dbReference>
<feature type="domain" description="MaoC-like" evidence="1">
    <location>
        <begin position="29"/>
        <end position="123"/>
    </location>
</feature>
<dbReference type="PANTHER" id="PTHR43664:SF1">
    <property type="entry name" value="BETA-METHYLMALYL-COA DEHYDRATASE"/>
    <property type="match status" value="1"/>
</dbReference>
<dbReference type="InterPro" id="IPR052342">
    <property type="entry name" value="MCH/BMMD"/>
</dbReference>
<reference evidence="2 3" key="1">
    <citation type="submission" date="2018-07" db="EMBL/GenBank/DDBJ databases">
        <title>Motiliproteus coralliicola sp. nov., a bacterium isolated from Coral.</title>
        <authorList>
            <person name="Wang G."/>
        </authorList>
    </citation>
    <scope>NUCLEOTIDE SEQUENCE [LARGE SCALE GENOMIC DNA]</scope>
    <source>
        <strain evidence="2 3">C34</strain>
    </source>
</reference>
<name>A0A369WKK2_9GAMM</name>
<proteinExistence type="predicted"/>
<sequence length="172" mass="19224">MNTEFCPLPDGARLWYWDDFAPGQCYQLGSYYLSKQEILEFGRHYDPLTIHTDEAGAKQTPLGGLCASGIQTIAVAQKLQIEQLFSKTAIVAGASMNNLKLRRPVWPDQSLSARIKIQRCYRMPTNPKHGMVEYQMWVLDQQGARVASFEIGIVLQCRPDAPTAVANSTSTN</sequence>
<evidence type="ECO:0000313" key="3">
    <source>
        <dbReference type="Proteomes" id="UP000253769"/>
    </source>
</evidence>
<evidence type="ECO:0000313" key="2">
    <source>
        <dbReference type="EMBL" id="RDE22588.1"/>
    </source>
</evidence>